<protein>
    <recommendedName>
        <fullName evidence="6">Protein root UVB sensitive 4</fullName>
    </recommendedName>
</protein>
<dbReference type="Pfam" id="PF04884">
    <property type="entry name" value="UVB_sens_prot"/>
    <property type="match status" value="2"/>
</dbReference>
<name>A0A9I9DN26_CUCME</name>
<evidence type="ECO:0000256" key="2">
    <source>
        <dbReference type="SAM" id="Phobius"/>
    </source>
</evidence>
<feature type="domain" description="Root UVB sensitive protein C-terminal" evidence="4">
    <location>
        <begin position="514"/>
        <end position="675"/>
    </location>
</feature>
<dbReference type="PANTHER" id="PTHR12770:SF29">
    <property type="entry name" value="PROTEIN ROOT UVB SENSITIVE 4"/>
    <property type="match status" value="1"/>
</dbReference>
<keyword evidence="2" id="KW-0812">Transmembrane</keyword>
<dbReference type="AlphaFoldDB" id="A0A9I9DN26"/>
<reference evidence="5" key="1">
    <citation type="submission" date="2023-03" db="UniProtKB">
        <authorList>
            <consortium name="EnsemblPlants"/>
        </authorList>
    </citation>
    <scope>IDENTIFICATION</scope>
</reference>
<feature type="domain" description="Protein root UVB sensitive/RUS" evidence="3">
    <location>
        <begin position="176"/>
        <end position="310"/>
    </location>
</feature>
<sequence>MMKKAKKSNVPYRTKEKKTLGSWREFPLLSSIPSSSLKSVFLSLLFISLTSHKLHSLMQTTSFNPLSSSLQFSPPWTFPETHLPIATGVPNTLCFRPRTVTRSLRTCYRADDGVDDGPGPSSPVRLPLVLRRSGRVSQYVWDGFSLQLVGFDGGASSVSFDFGDGFRTLYRVSVLAVKDFFIPKNVSEHYVTYVKWKLLHRIFSSALQVIATQAMFRAIGVGHSRSLASAAALNWVLKDGLGRLSRCLFTASIASAFDTNLKRVRFSTAVLFSLGIGVELLTPAFPQYFLLLASIANIVKQISLGCYLSTAKNRPPLCMLLHAVDYVVALCLQFTHNYSYLNLCHGNLIDNGHIKNIGATLFIALFLTSMSVLDVVAYIIDFESTSTESAVHRSFAVTDNLGEVSAKAQVRYIPYENTDHKLFASITFIHSTIHFMQIQSVCFDNLGLVLAAFLNFLTKNDQRLQAALPFVVYPIFAAMDLFGTYQGLKHVHLQTLTKDRLEIILSNWIERGYVPTPAEVSEREGIDLLCRQGKDSWPIRIGCLNLEAHVPKLSILAMRSVCSKDYYFICMDAFFRGSTTNTHGILLCLREGARAADICIGLLQACFIRKTIVSNTRIWEEEIVKGNEFSDAMAKEWINLVEESKKYAEENGCFVLQQMSSLGWAVKNVLLSTNEQIRYSFVDDP</sequence>
<dbReference type="Gramene" id="MELO3C020919.2.1">
    <property type="protein sequence ID" value="MELO3C020919.2.1"/>
    <property type="gene ID" value="MELO3C020919.2"/>
</dbReference>
<feature type="transmembrane region" description="Helical" evidence="2">
    <location>
        <begin position="356"/>
        <end position="380"/>
    </location>
</feature>
<dbReference type="InterPro" id="IPR006968">
    <property type="entry name" value="RUS_fam"/>
</dbReference>
<proteinExistence type="inferred from homology"/>
<dbReference type="GO" id="GO:0009507">
    <property type="term" value="C:chloroplast"/>
    <property type="evidence" value="ECO:0007669"/>
    <property type="project" value="EnsemblPlants"/>
</dbReference>
<evidence type="ECO:0000256" key="1">
    <source>
        <dbReference type="ARBA" id="ARBA00007558"/>
    </source>
</evidence>
<feature type="domain" description="Protein root UVB sensitive/RUS" evidence="3">
    <location>
        <begin position="437"/>
        <end position="511"/>
    </location>
</feature>
<comment type="similarity">
    <text evidence="1">Belongs to the RUS1 family.</text>
</comment>
<accession>A0A9I9DN26</accession>
<dbReference type="InterPro" id="IPR054549">
    <property type="entry name" value="UVB_sens_RUS_dom"/>
</dbReference>
<dbReference type="InterPro" id="IPR055412">
    <property type="entry name" value="UVB_sens_C"/>
</dbReference>
<keyword evidence="2" id="KW-1133">Transmembrane helix</keyword>
<evidence type="ECO:0008006" key="6">
    <source>
        <dbReference type="Google" id="ProtNLM"/>
    </source>
</evidence>
<dbReference type="Pfam" id="PF24160">
    <property type="entry name" value="UVB_sens_C"/>
    <property type="match status" value="1"/>
</dbReference>
<evidence type="ECO:0000259" key="4">
    <source>
        <dbReference type="Pfam" id="PF24160"/>
    </source>
</evidence>
<dbReference type="EnsemblPlants" id="MELO3C020919.2.1">
    <property type="protein sequence ID" value="MELO3C020919.2.1"/>
    <property type="gene ID" value="MELO3C020919.2"/>
</dbReference>
<organism evidence="5">
    <name type="scientific">Cucumis melo</name>
    <name type="common">Muskmelon</name>
    <dbReference type="NCBI Taxonomy" id="3656"/>
    <lineage>
        <taxon>Eukaryota</taxon>
        <taxon>Viridiplantae</taxon>
        <taxon>Streptophyta</taxon>
        <taxon>Embryophyta</taxon>
        <taxon>Tracheophyta</taxon>
        <taxon>Spermatophyta</taxon>
        <taxon>Magnoliopsida</taxon>
        <taxon>eudicotyledons</taxon>
        <taxon>Gunneridae</taxon>
        <taxon>Pentapetalae</taxon>
        <taxon>rosids</taxon>
        <taxon>fabids</taxon>
        <taxon>Cucurbitales</taxon>
        <taxon>Cucurbitaceae</taxon>
        <taxon>Benincaseae</taxon>
        <taxon>Cucumis</taxon>
    </lineage>
</organism>
<evidence type="ECO:0000313" key="5">
    <source>
        <dbReference type="EnsemblPlants" id="MELO3C020919.2.1"/>
    </source>
</evidence>
<dbReference type="PANTHER" id="PTHR12770">
    <property type="entry name" value="RUS1 FAMILY PROTEIN C16ORF58"/>
    <property type="match status" value="1"/>
</dbReference>
<dbReference type="GO" id="GO:0048653">
    <property type="term" value="P:anther development"/>
    <property type="evidence" value="ECO:0007669"/>
    <property type="project" value="EnsemblPlants"/>
</dbReference>
<evidence type="ECO:0000259" key="3">
    <source>
        <dbReference type="Pfam" id="PF04884"/>
    </source>
</evidence>
<keyword evidence="2" id="KW-0472">Membrane</keyword>
<feature type="transmembrane region" description="Helical" evidence="2">
    <location>
        <begin position="470"/>
        <end position="488"/>
    </location>
</feature>
<feature type="transmembrane region" description="Helical" evidence="2">
    <location>
        <begin position="441"/>
        <end position="458"/>
    </location>
</feature>